<feature type="domain" description="DUF7282" evidence="2">
    <location>
        <begin position="63"/>
        <end position="138"/>
    </location>
</feature>
<feature type="compositionally biased region" description="Pro residues" evidence="1">
    <location>
        <begin position="41"/>
        <end position="54"/>
    </location>
</feature>
<comment type="caution">
    <text evidence="3">The sequence shown here is derived from an EMBL/GenBank/DDBJ whole genome shotgun (WGS) entry which is preliminary data.</text>
</comment>
<accession>A0A1F8C2H1</accession>
<evidence type="ECO:0000313" key="4">
    <source>
        <dbReference type="Proteomes" id="UP000178429"/>
    </source>
</evidence>
<evidence type="ECO:0000313" key="3">
    <source>
        <dbReference type="EMBL" id="OGM70513.1"/>
    </source>
</evidence>
<name>A0A1F8C2H1_9BACT</name>
<dbReference type="Pfam" id="PF23951">
    <property type="entry name" value="DUF7282"/>
    <property type="match status" value="1"/>
</dbReference>
<dbReference type="AlphaFoldDB" id="A0A1F8C2H1"/>
<proteinExistence type="predicted"/>
<dbReference type="EMBL" id="MGHL01000004">
    <property type="protein sequence ID" value="OGM70513.1"/>
    <property type="molecule type" value="Genomic_DNA"/>
</dbReference>
<evidence type="ECO:0000259" key="2">
    <source>
        <dbReference type="Pfam" id="PF23951"/>
    </source>
</evidence>
<sequence length="161" mass="17216">MRQKVLFSVLIIAAFAVAVAGGYFYSKMPKQKAPEATPSDVPTPPPGVPTPAPGPEVTEPNFVDVRDQESGRQVTVHAVSMIGPGYIYIHLTDEEGKAGQVIGQSALIETTKVDVVINLSQSTQSGQTLIAMLHNEDREPLVGNAGQVIQREFTITSTSEN</sequence>
<gene>
    <name evidence="3" type="ORF">A2975_01910</name>
</gene>
<organism evidence="3 4">
    <name type="scientific">Candidatus Woesebacteria bacterium RIFCSPLOWO2_01_FULL_44_14</name>
    <dbReference type="NCBI Taxonomy" id="1802525"/>
    <lineage>
        <taxon>Bacteria</taxon>
        <taxon>Candidatus Woeseibacteriota</taxon>
    </lineage>
</organism>
<feature type="region of interest" description="Disordered" evidence="1">
    <location>
        <begin position="31"/>
        <end position="59"/>
    </location>
</feature>
<dbReference type="Proteomes" id="UP000178429">
    <property type="component" value="Unassembled WGS sequence"/>
</dbReference>
<protein>
    <recommendedName>
        <fullName evidence="2">DUF7282 domain-containing protein</fullName>
    </recommendedName>
</protein>
<dbReference type="STRING" id="1802525.A2975_01910"/>
<reference evidence="3 4" key="1">
    <citation type="journal article" date="2016" name="Nat. Commun.">
        <title>Thousands of microbial genomes shed light on interconnected biogeochemical processes in an aquifer system.</title>
        <authorList>
            <person name="Anantharaman K."/>
            <person name="Brown C.T."/>
            <person name="Hug L.A."/>
            <person name="Sharon I."/>
            <person name="Castelle C.J."/>
            <person name="Probst A.J."/>
            <person name="Thomas B.C."/>
            <person name="Singh A."/>
            <person name="Wilkins M.J."/>
            <person name="Karaoz U."/>
            <person name="Brodie E.L."/>
            <person name="Williams K.H."/>
            <person name="Hubbard S.S."/>
            <person name="Banfield J.F."/>
        </authorList>
    </citation>
    <scope>NUCLEOTIDE SEQUENCE [LARGE SCALE GENOMIC DNA]</scope>
</reference>
<dbReference type="InterPro" id="IPR055706">
    <property type="entry name" value="Slg1/2_DUF7282"/>
</dbReference>
<evidence type="ECO:0000256" key="1">
    <source>
        <dbReference type="SAM" id="MobiDB-lite"/>
    </source>
</evidence>